<dbReference type="Gene3D" id="1.10.287.950">
    <property type="entry name" value="Methyl-accepting chemotaxis protein"/>
    <property type="match status" value="1"/>
</dbReference>
<feature type="domain" description="Mce/MlaD" evidence="3">
    <location>
        <begin position="35"/>
        <end position="108"/>
    </location>
</feature>
<evidence type="ECO:0000259" key="4">
    <source>
        <dbReference type="Pfam" id="PF11887"/>
    </source>
</evidence>
<keyword evidence="6" id="KW-1185">Reference proteome</keyword>
<dbReference type="InterPro" id="IPR005693">
    <property type="entry name" value="Mce"/>
</dbReference>
<dbReference type="InterPro" id="IPR003399">
    <property type="entry name" value="Mce/MlaD"/>
</dbReference>
<proteinExistence type="predicted"/>
<keyword evidence="2" id="KW-1133">Transmembrane helix</keyword>
<feature type="region of interest" description="Disordered" evidence="1">
    <location>
        <begin position="392"/>
        <end position="422"/>
    </location>
</feature>
<evidence type="ECO:0000259" key="3">
    <source>
        <dbReference type="Pfam" id="PF02470"/>
    </source>
</evidence>
<dbReference type="InterPro" id="IPR052336">
    <property type="entry name" value="MlaD_Phospholipid_Transporter"/>
</dbReference>
<name>A0A448I7Y8_MYCCI</name>
<reference evidence="5 6" key="1">
    <citation type="submission" date="2018-12" db="EMBL/GenBank/DDBJ databases">
        <authorList>
            <consortium name="Pathogen Informatics"/>
        </authorList>
    </citation>
    <scope>NUCLEOTIDE SEQUENCE [LARGE SCALE GENOMIC DNA]</scope>
    <source>
        <strain evidence="5 6">NCTC10485</strain>
    </source>
</reference>
<gene>
    <name evidence="5" type="ORF">NCTC10485_02728</name>
</gene>
<sequence>MTTSTKYRLGTAVVLIAVLIGALVTVWPGDGLRRITVEGYFANSNGIFVGDEVRILGVTVGKIESIEPQATRVKIRFSYPAKYEVPADAKAVILSPSLVTARAIQLTPAYTGGPLLEDGAVIPEERTAVPVEWDDFREQLERLTETLQPTEAGGVSTLGSYINTAADNVRGQGADIRNAVVQLAQAFSMLGDHSDDVFSTVENLSVLVSALTNSTDLMRYLNQNIASVTGLLANDPDEVSQAVRNLNSVVADVGSFVADNRETIGTTTDKLASVSQALHDSLDDIKQTLHLTPNVFQNFLNIYQPAQGTMSSALVITNFADPIGFICGAVQAASRLGAEQSAKLCAQYLAPIVKNRQYNFPPIGENLFVGPAARPNEITYSEDWLRPDYIPPNNIPPNNIPPNNIPPNDSLESLMLPSGSGS</sequence>
<dbReference type="Pfam" id="PF11887">
    <property type="entry name" value="Mce4_CUP1"/>
    <property type="match status" value="1"/>
</dbReference>
<dbReference type="InterPro" id="IPR024516">
    <property type="entry name" value="Mce_C"/>
</dbReference>
<feature type="domain" description="Mammalian cell entry C-terminal" evidence="4">
    <location>
        <begin position="116"/>
        <end position="290"/>
    </location>
</feature>
<evidence type="ECO:0000313" key="6">
    <source>
        <dbReference type="Proteomes" id="UP000282551"/>
    </source>
</evidence>
<keyword evidence="2" id="KW-0472">Membrane</keyword>
<feature type="transmembrane region" description="Helical" evidence="2">
    <location>
        <begin position="7"/>
        <end position="27"/>
    </location>
</feature>
<protein>
    <submittedName>
        <fullName evidence="5">Virulence factor Mce family protein</fullName>
    </submittedName>
</protein>
<dbReference type="EMBL" id="LR134355">
    <property type="protein sequence ID" value="VEG48434.1"/>
    <property type="molecule type" value="Genomic_DNA"/>
</dbReference>
<dbReference type="RefSeq" id="WP_235666140.1">
    <property type="nucleotide sequence ID" value="NZ_AP022604.1"/>
</dbReference>
<evidence type="ECO:0000256" key="2">
    <source>
        <dbReference type="SAM" id="Phobius"/>
    </source>
</evidence>
<feature type="compositionally biased region" description="Pro residues" evidence="1">
    <location>
        <begin position="392"/>
        <end position="405"/>
    </location>
</feature>
<accession>A0A448I7Y8</accession>
<dbReference type="SUPFAM" id="SSF58104">
    <property type="entry name" value="Methyl-accepting chemotaxis protein (MCP) signaling domain"/>
    <property type="match status" value="1"/>
</dbReference>
<dbReference type="PANTHER" id="PTHR33371">
    <property type="entry name" value="INTERMEMBRANE PHOSPHOLIPID TRANSPORT SYSTEM BINDING PROTEIN MLAD-RELATED"/>
    <property type="match status" value="1"/>
</dbReference>
<dbReference type="PANTHER" id="PTHR33371:SF4">
    <property type="entry name" value="INTERMEMBRANE PHOSPHOLIPID TRANSPORT SYSTEM BINDING PROTEIN MLAD"/>
    <property type="match status" value="1"/>
</dbReference>
<dbReference type="Proteomes" id="UP000282551">
    <property type="component" value="Chromosome"/>
</dbReference>
<keyword evidence="2" id="KW-0812">Transmembrane</keyword>
<dbReference type="AlphaFoldDB" id="A0A448I7Y8"/>
<dbReference type="Pfam" id="PF02470">
    <property type="entry name" value="MlaD"/>
    <property type="match status" value="1"/>
</dbReference>
<evidence type="ECO:0000313" key="5">
    <source>
        <dbReference type="EMBL" id="VEG48434.1"/>
    </source>
</evidence>
<dbReference type="NCBIfam" id="TIGR00996">
    <property type="entry name" value="Mtu_fam_mce"/>
    <property type="match status" value="1"/>
</dbReference>
<evidence type="ECO:0000256" key="1">
    <source>
        <dbReference type="SAM" id="MobiDB-lite"/>
    </source>
</evidence>
<dbReference type="GO" id="GO:0005576">
    <property type="term" value="C:extracellular region"/>
    <property type="evidence" value="ECO:0007669"/>
    <property type="project" value="TreeGrafter"/>
</dbReference>
<organism evidence="5 6">
    <name type="scientific">Mycolicibacterium chitae</name>
    <name type="common">Mycobacterium chitae</name>
    <dbReference type="NCBI Taxonomy" id="1792"/>
    <lineage>
        <taxon>Bacteria</taxon>
        <taxon>Bacillati</taxon>
        <taxon>Actinomycetota</taxon>
        <taxon>Actinomycetes</taxon>
        <taxon>Mycobacteriales</taxon>
        <taxon>Mycobacteriaceae</taxon>
        <taxon>Mycolicibacterium</taxon>
    </lineage>
</organism>